<dbReference type="Proteomes" id="UP000759537">
    <property type="component" value="Unassembled WGS sequence"/>
</dbReference>
<dbReference type="EMBL" id="WHVB01000004">
    <property type="protein sequence ID" value="KAF8483793.1"/>
    <property type="molecule type" value="Genomic_DNA"/>
</dbReference>
<organism evidence="2 3">
    <name type="scientific">Russula ochroleuca</name>
    <dbReference type="NCBI Taxonomy" id="152965"/>
    <lineage>
        <taxon>Eukaryota</taxon>
        <taxon>Fungi</taxon>
        <taxon>Dikarya</taxon>
        <taxon>Basidiomycota</taxon>
        <taxon>Agaricomycotina</taxon>
        <taxon>Agaricomycetes</taxon>
        <taxon>Russulales</taxon>
        <taxon>Russulaceae</taxon>
        <taxon>Russula</taxon>
    </lineage>
</organism>
<dbReference type="PANTHER" id="PTHR28160">
    <property type="entry name" value="54S RIBOSOMAL PROTEIN L15, MITOCHONDRIAL"/>
    <property type="match status" value="1"/>
</dbReference>
<dbReference type="InterPro" id="IPR040030">
    <property type="entry name" value="Ribosomal_mL57"/>
</dbReference>
<feature type="domain" description="RNase III" evidence="1">
    <location>
        <begin position="80"/>
        <end position="210"/>
    </location>
</feature>
<dbReference type="GO" id="GO:0006396">
    <property type="term" value="P:RNA processing"/>
    <property type="evidence" value="ECO:0007669"/>
    <property type="project" value="InterPro"/>
</dbReference>
<dbReference type="Gene3D" id="1.10.1520.10">
    <property type="entry name" value="Ribonuclease III domain"/>
    <property type="match status" value="1"/>
</dbReference>
<dbReference type="PANTHER" id="PTHR28160:SF1">
    <property type="entry name" value="LARGE RIBOSOMAL SUBUNIT PROTEIN ML57"/>
    <property type="match status" value="1"/>
</dbReference>
<reference evidence="2" key="1">
    <citation type="submission" date="2019-10" db="EMBL/GenBank/DDBJ databases">
        <authorList>
            <consortium name="DOE Joint Genome Institute"/>
            <person name="Kuo A."/>
            <person name="Miyauchi S."/>
            <person name="Kiss E."/>
            <person name="Drula E."/>
            <person name="Kohler A."/>
            <person name="Sanchez-Garcia M."/>
            <person name="Andreopoulos B."/>
            <person name="Barry K.W."/>
            <person name="Bonito G."/>
            <person name="Buee M."/>
            <person name="Carver A."/>
            <person name="Chen C."/>
            <person name="Cichocki N."/>
            <person name="Clum A."/>
            <person name="Culley D."/>
            <person name="Crous P.W."/>
            <person name="Fauchery L."/>
            <person name="Girlanda M."/>
            <person name="Hayes R."/>
            <person name="Keri Z."/>
            <person name="LaButti K."/>
            <person name="Lipzen A."/>
            <person name="Lombard V."/>
            <person name="Magnuson J."/>
            <person name="Maillard F."/>
            <person name="Morin E."/>
            <person name="Murat C."/>
            <person name="Nolan M."/>
            <person name="Ohm R."/>
            <person name="Pangilinan J."/>
            <person name="Pereira M."/>
            <person name="Perotto S."/>
            <person name="Peter M."/>
            <person name="Riley R."/>
            <person name="Sitrit Y."/>
            <person name="Stielow B."/>
            <person name="Szollosi G."/>
            <person name="Zifcakova L."/>
            <person name="Stursova M."/>
            <person name="Spatafora J.W."/>
            <person name="Tedersoo L."/>
            <person name="Vaario L.-M."/>
            <person name="Yamada A."/>
            <person name="Yan M."/>
            <person name="Wang P."/>
            <person name="Xu J."/>
            <person name="Bruns T."/>
            <person name="Baldrian P."/>
            <person name="Vilgalys R."/>
            <person name="Henrissat B."/>
            <person name="Grigoriev I.V."/>
            <person name="Hibbett D."/>
            <person name="Nagy L.G."/>
            <person name="Martin F.M."/>
        </authorList>
    </citation>
    <scope>NUCLEOTIDE SEQUENCE</scope>
    <source>
        <strain evidence="2">Prilba</strain>
    </source>
</reference>
<gene>
    <name evidence="2" type="ORF">DFH94DRAFT_724281</name>
</gene>
<dbReference type="GO" id="GO:0032543">
    <property type="term" value="P:mitochondrial translation"/>
    <property type="evidence" value="ECO:0007669"/>
    <property type="project" value="InterPro"/>
</dbReference>
<evidence type="ECO:0000313" key="2">
    <source>
        <dbReference type="EMBL" id="KAF8483793.1"/>
    </source>
</evidence>
<sequence>MSRAFRLVCARRALDSHSLIYTPYRISARRLHTHTEAVPSTFRHSTDGGRRITTPSSGHVSESLAQHLNKTFPPLEFPPALAQRLLTHLSHRDSLTGHNSRFSFLGRRTLEAYMMLFLQGLPAAAEHDHSRIAARVLNTHGLGEHVAPHWRLQDVMRWVPPRAGEAGLDGRAAGLHKVAGTMVEAVVGGVLHQFGGRIAHRLFHLRVLPHLLHPGSPIGLPDVLHSDALKAAEHYGGSKGSLVRNS</sequence>
<dbReference type="SUPFAM" id="SSF69065">
    <property type="entry name" value="RNase III domain-like"/>
    <property type="match status" value="1"/>
</dbReference>
<accession>A0A9P5N1R8</accession>
<reference evidence="2" key="2">
    <citation type="journal article" date="2020" name="Nat. Commun.">
        <title>Large-scale genome sequencing of mycorrhizal fungi provides insights into the early evolution of symbiotic traits.</title>
        <authorList>
            <person name="Miyauchi S."/>
            <person name="Kiss E."/>
            <person name="Kuo A."/>
            <person name="Drula E."/>
            <person name="Kohler A."/>
            <person name="Sanchez-Garcia M."/>
            <person name="Morin E."/>
            <person name="Andreopoulos B."/>
            <person name="Barry K.W."/>
            <person name="Bonito G."/>
            <person name="Buee M."/>
            <person name="Carver A."/>
            <person name="Chen C."/>
            <person name="Cichocki N."/>
            <person name="Clum A."/>
            <person name="Culley D."/>
            <person name="Crous P.W."/>
            <person name="Fauchery L."/>
            <person name="Girlanda M."/>
            <person name="Hayes R.D."/>
            <person name="Keri Z."/>
            <person name="LaButti K."/>
            <person name="Lipzen A."/>
            <person name="Lombard V."/>
            <person name="Magnuson J."/>
            <person name="Maillard F."/>
            <person name="Murat C."/>
            <person name="Nolan M."/>
            <person name="Ohm R.A."/>
            <person name="Pangilinan J."/>
            <person name="Pereira M.F."/>
            <person name="Perotto S."/>
            <person name="Peter M."/>
            <person name="Pfister S."/>
            <person name="Riley R."/>
            <person name="Sitrit Y."/>
            <person name="Stielow J.B."/>
            <person name="Szollosi G."/>
            <person name="Zifcakova L."/>
            <person name="Stursova M."/>
            <person name="Spatafora J.W."/>
            <person name="Tedersoo L."/>
            <person name="Vaario L.M."/>
            <person name="Yamada A."/>
            <person name="Yan M."/>
            <person name="Wang P."/>
            <person name="Xu J."/>
            <person name="Bruns T."/>
            <person name="Baldrian P."/>
            <person name="Vilgalys R."/>
            <person name="Dunand C."/>
            <person name="Henrissat B."/>
            <person name="Grigoriev I.V."/>
            <person name="Hibbett D."/>
            <person name="Nagy L.G."/>
            <person name="Martin F.M."/>
        </authorList>
    </citation>
    <scope>NUCLEOTIDE SEQUENCE</scope>
    <source>
        <strain evidence="2">Prilba</strain>
    </source>
</reference>
<dbReference type="InterPro" id="IPR000999">
    <property type="entry name" value="RNase_III_dom"/>
</dbReference>
<protein>
    <submittedName>
        <fullName evidence="2">Ribonuclease-III-like-domain-containing protein</fullName>
    </submittedName>
</protein>
<evidence type="ECO:0000313" key="3">
    <source>
        <dbReference type="Proteomes" id="UP000759537"/>
    </source>
</evidence>
<keyword evidence="3" id="KW-1185">Reference proteome</keyword>
<proteinExistence type="predicted"/>
<dbReference type="GO" id="GO:0005762">
    <property type="term" value="C:mitochondrial large ribosomal subunit"/>
    <property type="evidence" value="ECO:0007669"/>
    <property type="project" value="InterPro"/>
</dbReference>
<dbReference type="AlphaFoldDB" id="A0A9P5N1R8"/>
<dbReference type="GO" id="GO:0004525">
    <property type="term" value="F:ribonuclease III activity"/>
    <property type="evidence" value="ECO:0007669"/>
    <property type="project" value="InterPro"/>
</dbReference>
<evidence type="ECO:0000259" key="1">
    <source>
        <dbReference type="Pfam" id="PF14622"/>
    </source>
</evidence>
<dbReference type="GO" id="GO:0003735">
    <property type="term" value="F:structural constituent of ribosome"/>
    <property type="evidence" value="ECO:0007669"/>
    <property type="project" value="InterPro"/>
</dbReference>
<name>A0A9P5N1R8_9AGAM</name>
<comment type="caution">
    <text evidence="2">The sequence shown here is derived from an EMBL/GenBank/DDBJ whole genome shotgun (WGS) entry which is preliminary data.</text>
</comment>
<dbReference type="OrthoDB" id="2281895at2759"/>
<dbReference type="Pfam" id="PF14622">
    <property type="entry name" value="Ribonucleas_3_3"/>
    <property type="match status" value="1"/>
</dbReference>
<dbReference type="InterPro" id="IPR036389">
    <property type="entry name" value="RNase_III_sf"/>
</dbReference>